<accession>A0A0A2N0K4</accession>
<dbReference type="Pfam" id="PF00534">
    <property type="entry name" value="Glycos_transf_1"/>
    <property type="match status" value="1"/>
</dbReference>
<dbReference type="AlphaFoldDB" id="A0A0A2N0K4"/>
<reference evidence="2 3" key="2">
    <citation type="journal article" date="2015" name="Stand. Genomic Sci.">
        <title>High quality draft genomic sequence of Flavobacterium enshiense DK69(T) and comparison among Flavobacterium genomes.</title>
        <authorList>
            <person name="Zeng Z."/>
            <person name="Chen C."/>
            <person name="Du H."/>
            <person name="Wang G."/>
            <person name="Li M."/>
        </authorList>
    </citation>
    <scope>NUCLEOTIDE SEQUENCE [LARGE SCALE GENOMIC DNA]</scope>
    <source>
        <strain evidence="2 3">DK69</strain>
    </source>
</reference>
<protein>
    <submittedName>
        <fullName evidence="2">Glycosyl transferase</fullName>
    </submittedName>
</protein>
<keyword evidence="3" id="KW-1185">Reference proteome</keyword>
<organism evidence="2 3">
    <name type="scientific">Flavobacterium enshiense DK69</name>
    <dbReference type="NCBI Taxonomy" id="1107311"/>
    <lineage>
        <taxon>Bacteria</taxon>
        <taxon>Pseudomonadati</taxon>
        <taxon>Bacteroidota</taxon>
        <taxon>Flavobacteriia</taxon>
        <taxon>Flavobacteriales</taxon>
        <taxon>Flavobacteriaceae</taxon>
        <taxon>Flavobacterium</taxon>
    </lineage>
</organism>
<evidence type="ECO:0000313" key="2">
    <source>
        <dbReference type="EMBL" id="KGO97203.1"/>
    </source>
</evidence>
<dbReference type="PANTHER" id="PTHR45947">
    <property type="entry name" value="SULFOQUINOVOSYL TRANSFERASE SQD2"/>
    <property type="match status" value="1"/>
</dbReference>
<dbReference type="InterPro" id="IPR050194">
    <property type="entry name" value="Glycosyltransferase_grp1"/>
</dbReference>
<comment type="caution">
    <text evidence="2">The sequence shown here is derived from an EMBL/GenBank/DDBJ whole genome shotgun (WGS) entry which is preliminary data.</text>
</comment>
<sequence>MKFAIYTHVNHVHKEGKIYGYGPYIREMNVWLNYVDEVEVVGPFTDRNVLEIDLAYRHSRLQYRRIPLFSLTSKSEILKTFFKLPVLFWVIYKSMKRADHLHLRCPGNVGLIACLVQILFPSKIKTAKYAGNWDMKSKQPWSYRFQKWILNNTFLTRNMQVLVYGEWENCSRNIMPFFTASYSEKDKKDVQIRKLLVPSENRKELIKFLFVGTLSEGKRPFYAVQLVQALKNKGYAVTLDIYGEGNQRAIVEEYINAQLLKDTVILHGNKNAETVLNAYQESHFLILPSKSEGWPKVVAEAMFWGCVPVATSVSCVPFMVDRGNRGGLLTMNLIEDVENLMFCIEDDLIYEKMASKAMDWSRQYTLDYFESEVKALLKEEDKL</sequence>
<dbReference type="GO" id="GO:0016757">
    <property type="term" value="F:glycosyltransferase activity"/>
    <property type="evidence" value="ECO:0007669"/>
    <property type="project" value="InterPro"/>
</dbReference>
<evidence type="ECO:0000313" key="3">
    <source>
        <dbReference type="Proteomes" id="UP000030149"/>
    </source>
</evidence>
<name>A0A0A2N0K4_9FLAO</name>
<dbReference type="OrthoDB" id="1395864at2"/>
<dbReference type="STRING" id="1107311.Q767_00945"/>
<dbReference type="CDD" id="cd01635">
    <property type="entry name" value="Glycosyltransferase_GTB-type"/>
    <property type="match status" value="1"/>
</dbReference>
<dbReference type="PANTHER" id="PTHR45947:SF15">
    <property type="entry name" value="TEICHURONIC ACID BIOSYNTHESIS GLYCOSYLTRANSFERASE TUAC-RELATED"/>
    <property type="match status" value="1"/>
</dbReference>
<gene>
    <name evidence="2" type="ORF">Q767_00945</name>
</gene>
<dbReference type="eggNOG" id="COG0438">
    <property type="taxonomic scope" value="Bacteria"/>
</dbReference>
<dbReference type="Gene3D" id="3.40.50.2000">
    <property type="entry name" value="Glycogen Phosphorylase B"/>
    <property type="match status" value="1"/>
</dbReference>
<reference evidence="3" key="1">
    <citation type="submission" date="2013-09" db="EMBL/GenBank/DDBJ databases">
        <authorList>
            <person name="Zeng Z."/>
            <person name="Chen C."/>
        </authorList>
    </citation>
    <scope>NUCLEOTIDE SEQUENCE [LARGE SCALE GENOMIC DNA]</scope>
    <source>
        <strain evidence="3">DK69</strain>
    </source>
</reference>
<dbReference type="Proteomes" id="UP000030149">
    <property type="component" value="Unassembled WGS sequence"/>
</dbReference>
<evidence type="ECO:0000259" key="1">
    <source>
        <dbReference type="Pfam" id="PF00534"/>
    </source>
</evidence>
<proteinExistence type="predicted"/>
<dbReference type="RefSeq" id="WP_035629636.1">
    <property type="nucleotide sequence ID" value="NZ_AVCS01000015.1"/>
</dbReference>
<dbReference type="InterPro" id="IPR001296">
    <property type="entry name" value="Glyco_trans_1"/>
</dbReference>
<dbReference type="PATRIC" id="fig|1107311.5.peg.191"/>
<dbReference type="SUPFAM" id="SSF53756">
    <property type="entry name" value="UDP-Glycosyltransferase/glycogen phosphorylase"/>
    <property type="match status" value="1"/>
</dbReference>
<keyword evidence="2" id="KW-0808">Transferase</keyword>
<feature type="domain" description="Glycosyl transferase family 1" evidence="1">
    <location>
        <begin position="200"/>
        <end position="339"/>
    </location>
</feature>
<dbReference type="EMBL" id="JRLZ01000001">
    <property type="protein sequence ID" value="KGO97203.1"/>
    <property type="molecule type" value="Genomic_DNA"/>
</dbReference>